<dbReference type="Proteomes" id="UP000509549">
    <property type="component" value="Chromosome"/>
</dbReference>
<name>A0A6J5JZ46_9GAMM</name>
<reference evidence="2 3" key="1">
    <citation type="submission" date="2020-04" db="EMBL/GenBank/DDBJ databases">
        <authorList>
            <person name="Graf S J."/>
        </authorList>
    </citation>
    <scope>NUCLEOTIDE SEQUENCE [LARGE SCALE GENOMIC DNA]</scope>
    <source>
        <strain evidence="2">1</strain>
    </source>
</reference>
<accession>A0A6J5JZ46</accession>
<keyword evidence="1" id="KW-1133">Transmembrane helix</keyword>
<evidence type="ECO:0000256" key="1">
    <source>
        <dbReference type="SAM" id="Phobius"/>
    </source>
</evidence>
<dbReference type="EMBL" id="LR794158">
    <property type="protein sequence ID" value="CAB3976317.1"/>
    <property type="molecule type" value="Genomic_DNA"/>
</dbReference>
<keyword evidence="1" id="KW-0812">Transmembrane</keyword>
<dbReference type="KEGG" id="acil:ESZ_00098"/>
<sequence length="80" mass="9250">MLGLIKGLIYMVFVLVIAQIINFIYNFIIFYFKKKTPNISKSNSEVSLNMLQCEKCKLYVSKSDAHIINGKVFCKKEHAE</sequence>
<dbReference type="NCBIfam" id="NF041023">
    <property type="entry name" value="PP0621_fam"/>
    <property type="match status" value="1"/>
</dbReference>
<evidence type="ECO:0008006" key="4">
    <source>
        <dbReference type="Google" id="ProtNLM"/>
    </source>
</evidence>
<dbReference type="InterPro" id="IPR049708">
    <property type="entry name" value="PP0621-like"/>
</dbReference>
<feature type="transmembrane region" description="Helical" evidence="1">
    <location>
        <begin position="12"/>
        <end position="32"/>
    </location>
</feature>
<keyword evidence="3" id="KW-1185">Reference proteome</keyword>
<evidence type="ECO:0000313" key="3">
    <source>
        <dbReference type="Proteomes" id="UP000509549"/>
    </source>
</evidence>
<protein>
    <recommendedName>
        <fullName evidence="4">Prokaryotic metallothionein family protein</fullName>
    </recommendedName>
</protein>
<dbReference type="RefSeq" id="WP_176604849.1">
    <property type="nucleotide sequence ID" value="NZ_LR794158.1"/>
</dbReference>
<evidence type="ECO:0000313" key="2">
    <source>
        <dbReference type="EMBL" id="CAB3976317.1"/>
    </source>
</evidence>
<dbReference type="AlphaFoldDB" id="A0A6J5JZ46"/>
<organism evidence="2 3">
    <name type="scientific">Candidatus Azoamicus ciliaticola</name>
    <dbReference type="NCBI Taxonomy" id="2652803"/>
    <lineage>
        <taxon>Bacteria</taxon>
        <taxon>Pseudomonadati</taxon>
        <taxon>Pseudomonadota</taxon>
        <taxon>Gammaproteobacteria</taxon>
        <taxon>Candidatus Azoamicaceae</taxon>
        <taxon>Candidatus Azoamicus</taxon>
    </lineage>
</organism>
<keyword evidence="1" id="KW-0472">Membrane</keyword>
<gene>
    <name evidence="2" type="ORF">ESZ_00098</name>
</gene>
<proteinExistence type="predicted"/>